<dbReference type="InterPro" id="IPR020138">
    <property type="entry name" value="Uncharacterised_YqzF"/>
</dbReference>
<keyword evidence="1" id="KW-1133">Transmembrane helix</keyword>
<dbReference type="EMBL" id="LGPB01000095">
    <property type="protein sequence ID" value="KRG12219.1"/>
    <property type="molecule type" value="Genomic_DNA"/>
</dbReference>
<sequence length="99" mass="11183">MGRIVALILLVIPGILAGYGIKLMRDMLFGILQKPFPFLWLQFLSGAILFVAGLGFIAGFVLHRDRKRNKVQNRFNKSEWKIILGKLDNGLVDDKKDAN</sequence>
<dbReference type="AlphaFoldDB" id="A0A0Q9XU71"/>
<evidence type="ECO:0000313" key="2">
    <source>
        <dbReference type="EMBL" id="KRG12219.1"/>
    </source>
</evidence>
<proteinExistence type="predicted"/>
<comment type="caution">
    <text evidence="2">The sequence shown here is derived from an EMBL/GenBank/DDBJ whole genome shotgun (WGS) entry which is preliminary data.</text>
</comment>
<accession>A0A0Q9XU71</accession>
<keyword evidence="1" id="KW-0472">Membrane</keyword>
<gene>
    <name evidence="2" type="ORF">ACA29_12035</name>
</gene>
<dbReference type="Proteomes" id="UP000053881">
    <property type="component" value="Unassembled WGS sequence"/>
</dbReference>
<organism evidence="2 3">
    <name type="scientific">Lederbergia galactosidilytica</name>
    <dbReference type="NCBI Taxonomy" id="217031"/>
    <lineage>
        <taxon>Bacteria</taxon>
        <taxon>Bacillati</taxon>
        <taxon>Bacillota</taxon>
        <taxon>Bacilli</taxon>
        <taxon>Bacillales</taxon>
        <taxon>Bacillaceae</taxon>
        <taxon>Lederbergia</taxon>
    </lineage>
</organism>
<protein>
    <submittedName>
        <fullName evidence="2">Membrane protein</fullName>
    </submittedName>
</protein>
<dbReference type="Pfam" id="PF11118">
    <property type="entry name" value="DUF2627"/>
    <property type="match status" value="1"/>
</dbReference>
<name>A0A0Q9XU71_9BACI</name>
<evidence type="ECO:0000313" key="3">
    <source>
        <dbReference type="Proteomes" id="UP000053881"/>
    </source>
</evidence>
<dbReference type="PATRIC" id="fig|217031.4.peg.4003"/>
<feature type="transmembrane region" description="Helical" evidence="1">
    <location>
        <begin position="41"/>
        <end position="62"/>
    </location>
</feature>
<evidence type="ECO:0000256" key="1">
    <source>
        <dbReference type="SAM" id="Phobius"/>
    </source>
</evidence>
<reference evidence="2 3" key="1">
    <citation type="submission" date="2015-06" db="EMBL/GenBank/DDBJ databases">
        <title>Genome sequencing project of Bacillus galactosidilyticus PL133.</title>
        <authorList>
            <person name="Gaiero J."/>
            <person name="Nicol R."/>
            <person name="Habash M."/>
        </authorList>
    </citation>
    <scope>NUCLEOTIDE SEQUENCE [LARGE SCALE GENOMIC DNA]</scope>
    <source>
        <strain evidence="2 3">PL133</strain>
    </source>
</reference>
<keyword evidence="1" id="KW-0812">Transmembrane</keyword>